<protein>
    <recommendedName>
        <fullName evidence="3">Cellulose-binding protein</fullName>
    </recommendedName>
</protein>
<comment type="caution">
    <text evidence="1">The sequence shown here is derived from an EMBL/GenBank/DDBJ whole genome shotgun (WGS) entry which is preliminary data.</text>
</comment>
<accession>A0ABX0TTI4</accession>
<evidence type="ECO:0000313" key="2">
    <source>
        <dbReference type="Proteomes" id="UP000727456"/>
    </source>
</evidence>
<reference evidence="1 2" key="1">
    <citation type="submission" date="2020-03" db="EMBL/GenBank/DDBJ databases">
        <title>Genomic Encyclopedia of Type Strains, Phase III (KMG-III): the genomes of soil and plant-associated and newly described type strains.</title>
        <authorList>
            <person name="Whitman W."/>
        </authorList>
    </citation>
    <scope>NUCLEOTIDE SEQUENCE [LARGE SCALE GENOMIC DNA]</scope>
    <source>
        <strain evidence="1 2">CECT 8804</strain>
    </source>
</reference>
<name>A0ABX0TTI4_9SPHN</name>
<evidence type="ECO:0008006" key="3">
    <source>
        <dbReference type="Google" id="ProtNLM"/>
    </source>
</evidence>
<gene>
    <name evidence="1" type="ORF">FHS31_001415</name>
</gene>
<evidence type="ECO:0000313" key="1">
    <source>
        <dbReference type="EMBL" id="NIJ07805.1"/>
    </source>
</evidence>
<keyword evidence="2" id="KW-1185">Reference proteome</keyword>
<organism evidence="1 2">
    <name type="scientific">Sphingomonas vulcanisoli</name>
    <dbReference type="NCBI Taxonomy" id="1658060"/>
    <lineage>
        <taxon>Bacteria</taxon>
        <taxon>Pseudomonadati</taxon>
        <taxon>Pseudomonadota</taxon>
        <taxon>Alphaproteobacteria</taxon>
        <taxon>Sphingomonadales</taxon>
        <taxon>Sphingomonadaceae</taxon>
        <taxon>Sphingomonas</taxon>
    </lineage>
</organism>
<dbReference type="RefSeq" id="WP_167072668.1">
    <property type="nucleotide sequence ID" value="NZ_JAAOZC010000003.1"/>
</dbReference>
<proteinExistence type="predicted"/>
<sequence>MKIGSVATGLIVLALAAAPIVRHRLGWADAEAQTRPTHGIDPAIVPPTIVGMNLGLVAYYNSEDAFADPVKSHGAPFVNNVPLAELPKISRDDGGHPIDTPAGTTLLFKIHDGTTPFVRGTYRCTISPGWRVEGVLGSEVSQSGTKFTIVGHELDKQVLQVNLTAEKNGAALTNLACRYPDVAADAMFRSDYLADMRPFRVIRFMDWMRTNNQPHQTWAIRPTPQSLNQIDNGVALEHMVELANQLHSDPWFTLPWDADEEYYRNFATYVRDHLDPGLKAYVELSNEVWNDSFTQSKDATAKGEMLYPGVTDDKANDYYYADRVRALMMIWGDVYKGQEKRIVRVMASQLWAQRGDQRLGHKDSWKYVDALAIAPYWGDVPNDIPGTGKARIDATLAKAPSYIDKVLRDAHDNKVMAAKYGLPVIAYEGGPGFNAFDPAMTKDMTDLLHDPRLYDLYMSFLRRWQKEIGGTLVLYQGIGNGFWGHLDYTGQPLSDAPKMRAVVDFIHQLPGDQQPRAAAKPAP</sequence>
<dbReference type="EMBL" id="JAAOZC010000003">
    <property type="protein sequence ID" value="NIJ07805.1"/>
    <property type="molecule type" value="Genomic_DNA"/>
</dbReference>
<dbReference type="Proteomes" id="UP000727456">
    <property type="component" value="Unassembled WGS sequence"/>
</dbReference>